<dbReference type="AlphaFoldDB" id="A0A975CLI4"/>
<dbReference type="GO" id="GO:0030145">
    <property type="term" value="F:manganese ion binding"/>
    <property type="evidence" value="ECO:0007669"/>
    <property type="project" value="UniProtKB-UniRule"/>
</dbReference>
<dbReference type="EC" id="4.1.1.32" evidence="11"/>
<dbReference type="Pfam" id="PF17297">
    <property type="entry name" value="PEPCK_N"/>
    <property type="match status" value="1"/>
</dbReference>
<evidence type="ECO:0000313" key="14">
    <source>
        <dbReference type="EMBL" id="QTD45688.1"/>
    </source>
</evidence>
<dbReference type="GO" id="GO:0006107">
    <property type="term" value="P:oxaloacetate metabolic process"/>
    <property type="evidence" value="ECO:0007669"/>
    <property type="project" value="TreeGrafter"/>
</dbReference>
<dbReference type="NCBIfam" id="NF003253">
    <property type="entry name" value="PRK04210.1"/>
    <property type="match status" value="1"/>
</dbReference>
<evidence type="ECO:0000256" key="5">
    <source>
        <dbReference type="ARBA" id="ARBA00022723"/>
    </source>
</evidence>
<dbReference type="GO" id="GO:0005829">
    <property type="term" value="C:cytosol"/>
    <property type="evidence" value="ECO:0007669"/>
    <property type="project" value="TreeGrafter"/>
</dbReference>
<evidence type="ECO:0000256" key="10">
    <source>
        <dbReference type="ARBA" id="ARBA00023239"/>
    </source>
</evidence>
<reference evidence="14" key="1">
    <citation type="submission" date="2021-03" db="EMBL/GenBank/DDBJ databases">
        <title>Ottowia sp. 27C isolated from the cloaca of a Giant Asian pond turtle (Heosemys grandis).</title>
        <authorList>
            <person name="Spergser J."/>
            <person name="Busse H.-J."/>
        </authorList>
    </citation>
    <scope>NUCLEOTIDE SEQUENCE</scope>
    <source>
        <strain evidence="14">27C</strain>
    </source>
</reference>
<feature type="binding site" evidence="11">
    <location>
        <position position="435"/>
    </location>
    <ligand>
        <name>GTP</name>
        <dbReference type="ChEBI" id="CHEBI:37565"/>
    </ligand>
</feature>
<evidence type="ECO:0000259" key="12">
    <source>
        <dbReference type="Pfam" id="PF00821"/>
    </source>
</evidence>
<dbReference type="PANTHER" id="PTHR11561">
    <property type="entry name" value="PHOSPHOENOLPYRUVATE CARBOXYKINASE"/>
    <property type="match status" value="1"/>
</dbReference>
<keyword evidence="15" id="KW-1185">Reference proteome</keyword>
<comment type="subcellular location">
    <subcellularLocation>
        <location evidence="11">Cytoplasm</location>
    </subcellularLocation>
</comment>
<dbReference type="GO" id="GO:0019543">
    <property type="term" value="P:propionate catabolic process"/>
    <property type="evidence" value="ECO:0007669"/>
    <property type="project" value="TreeGrafter"/>
</dbReference>
<comment type="subunit">
    <text evidence="3 11">Monomer.</text>
</comment>
<sequence length="626" mass="68029">MNAPLTPGMVKDLNVPDHVQNAKLIAWVGDMVALCKPDSVYWCDGSDAEYDRLCQQLVDAGTFKKLNPAKRPGSFLAWSDPSDVARVEDRTFICSEKQEDAGPTNNWTPPAEMRAKLDPLFDGCMRGRTMYVIPFSMGPLGSPIAHIGVELSDSAYVAVNMKLMTRMGRGALDVLGDNGNFVPCVHTVGAPLAAGETDQTPWPCNPDVKYIVHFPETREIWSYGSGYGGNALLGKKCFALRIASSMGRAEGWLAEHMLILGVTSPEGQKYHVAAAFPSACGKTNFSMLVPPAGFEGWKVTTIGDDIAWIKPRADGKLVAINPEAGYFGVAPGTNLLTNPNCMASLHKNVIFTNVALTDDGDVWWEGIEKDQGNQLPAHLIDWQGKDWTPESAKAGQKAAHPNARFTVAATNNPALDGAWDDPAGVPIDAFIFGGRRSTTIPLVTEARDWTEGVYMAATMGSETTAAAFGAQGVVRRDPFAMLPFCGYNMADYFGHWLAVGEQLKAQGAQLPAIYCVNWFRKGGDGKFVWPGYGENMRVLKWIIDRAEGRVAGQQTMFGITPAYGEINWTGLAFTPEQFATVTSIDKAAWEEEFALHDELFAQLAQGLPPALPQTRQALQQRLAAVD</sequence>
<evidence type="ECO:0000256" key="2">
    <source>
        <dbReference type="ARBA" id="ARBA00005796"/>
    </source>
</evidence>
<keyword evidence="4 11" id="KW-0312">Gluconeogenesis</keyword>
<keyword evidence="8 11" id="KW-0342">GTP-binding</keyword>
<feature type="binding site" evidence="11">
    <location>
        <begin position="532"/>
        <end position="535"/>
    </location>
    <ligand>
        <name>GTP</name>
        <dbReference type="ChEBI" id="CHEBI:37565"/>
    </ligand>
</feature>
<dbReference type="InterPro" id="IPR008209">
    <property type="entry name" value="PEP_carboxykinase_GTP"/>
</dbReference>
<feature type="binding site" evidence="11">
    <location>
        <position position="278"/>
    </location>
    <ligand>
        <name>substrate</name>
    </ligand>
</feature>
<keyword evidence="5 11" id="KW-0479">Metal-binding</keyword>
<feature type="domain" description="Phosphoenolpyruvate carboxykinase C-terminal P-loop" evidence="12">
    <location>
        <begin position="252"/>
        <end position="621"/>
    </location>
</feature>
<evidence type="ECO:0000256" key="3">
    <source>
        <dbReference type="ARBA" id="ARBA00011245"/>
    </source>
</evidence>
<evidence type="ECO:0000256" key="6">
    <source>
        <dbReference type="ARBA" id="ARBA00022741"/>
    </source>
</evidence>
<evidence type="ECO:0000256" key="11">
    <source>
        <dbReference type="HAMAP-Rule" id="MF_00452"/>
    </source>
</evidence>
<dbReference type="FunFam" id="3.40.449.10:FF:000005">
    <property type="entry name" value="Phosphoenolpyruvate carboxykinase [GTP]"/>
    <property type="match status" value="1"/>
</dbReference>
<dbReference type="SUPFAM" id="SSF68923">
    <property type="entry name" value="PEP carboxykinase N-terminal domain"/>
    <property type="match status" value="1"/>
</dbReference>
<feature type="binding site" evidence="11">
    <location>
        <position position="256"/>
    </location>
    <ligand>
        <name>Mn(2+)</name>
        <dbReference type="ChEBI" id="CHEBI:29035"/>
    </ligand>
</feature>
<dbReference type="PIRSF" id="PIRSF001348">
    <property type="entry name" value="PEP_carboxykinase_GTP"/>
    <property type="match status" value="1"/>
</dbReference>
<dbReference type="KEGG" id="otd:J1M35_01820"/>
<feature type="binding site" evidence="11">
    <location>
        <position position="305"/>
    </location>
    <ligand>
        <name>Mn(2+)</name>
        <dbReference type="ChEBI" id="CHEBI:29035"/>
    </ligand>
</feature>
<accession>A0A975CLI4</accession>
<dbReference type="PANTHER" id="PTHR11561:SF0">
    <property type="entry name" value="PHOSPHOENOLPYRUVATE CARBOXYKINASE [GTP]-RELATED"/>
    <property type="match status" value="1"/>
</dbReference>
<dbReference type="CDD" id="cd00819">
    <property type="entry name" value="PEPCK_GTP"/>
    <property type="match status" value="1"/>
</dbReference>
<dbReference type="GO" id="GO:0006094">
    <property type="term" value="P:gluconeogenesis"/>
    <property type="evidence" value="ECO:0007669"/>
    <property type="project" value="UniProtKB-UniRule"/>
</dbReference>
<comment type="cofactor">
    <cofactor evidence="11">
        <name>Mn(2+)</name>
        <dbReference type="ChEBI" id="CHEBI:29035"/>
    </cofactor>
    <text evidence="11">Binds 1 Mn(2+) ion per subunit.</text>
</comment>
<feature type="binding site" evidence="11">
    <location>
        <position position="404"/>
    </location>
    <ligand>
        <name>GTP</name>
        <dbReference type="ChEBI" id="CHEBI:37565"/>
    </ligand>
</feature>
<evidence type="ECO:0000256" key="4">
    <source>
        <dbReference type="ARBA" id="ARBA00022432"/>
    </source>
</evidence>
<comment type="similarity">
    <text evidence="2 11">Belongs to the phosphoenolpyruvate carboxykinase [GTP] family.</text>
</comment>
<feature type="binding site" evidence="11">
    <location>
        <position position="236"/>
    </location>
    <ligand>
        <name>Mn(2+)</name>
        <dbReference type="ChEBI" id="CHEBI:29035"/>
    </ligand>
</feature>
<gene>
    <name evidence="11" type="primary">pckG</name>
    <name evidence="14" type="ORF">J1M35_01820</name>
</gene>
<dbReference type="EMBL" id="CP071796">
    <property type="protein sequence ID" value="QTD45688.1"/>
    <property type="molecule type" value="Genomic_DNA"/>
</dbReference>
<feature type="binding site" evidence="11">
    <location>
        <begin position="227"/>
        <end position="229"/>
    </location>
    <ligand>
        <name>substrate</name>
    </ligand>
</feature>
<protein>
    <recommendedName>
        <fullName evidence="11">Phosphoenolpyruvate carboxykinase [GTP]</fullName>
        <shortName evidence="11">PEP carboxykinase</shortName>
        <shortName evidence="11">PEPCK</shortName>
        <ecNumber evidence="11">4.1.1.32</ecNumber>
    </recommendedName>
    <alternativeName>
        <fullName evidence="11">GTP-dependent phosphoenolpyruvate carboxykinase</fullName>
        <shortName evidence="11">GTP-PEPCK</shortName>
    </alternativeName>
</protein>
<keyword evidence="7 11" id="KW-0210">Decarboxylase</keyword>
<dbReference type="Gene3D" id="2.170.8.10">
    <property type="entry name" value="Phosphoenolpyruvate Carboxykinase, domain 2"/>
    <property type="match status" value="1"/>
</dbReference>
<evidence type="ECO:0000256" key="1">
    <source>
        <dbReference type="ARBA" id="ARBA00004742"/>
    </source>
</evidence>
<name>A0A975CLI4_9BURK</name>
<keyword evidence="6 11" id="KW-0547">Nucleotide-binding</keyword>
<feature type="binding site" evidence="11">
    <location>
        <begin position="279"/>
        <end position="284"/>
    </location>
    <ligand>
        <name>GTP</name>
        <dbReference type="ChEBI" id="CHEBI:37565"/>
    </ligand>
</feature>
<feature type="domain" description="Phosphoenolpyruvate carboxykinase GTP-utilising N-terminal" evidence="13">
    <location>
        <begin position="27"/>
        <end position="248"/>
    </location>
</feature>
<feature type="binding site" evidence="11">
    <location>
        <position position="86"/>
    </location>
    <ligand>
        <name>substrate</name>
    </ligand>
</feature>
<dbReference type="GO" id="GO:0005525">
    <property type="term" value="F:GTP binding"/>
    <property type="evidence" value="ECO:0007669"/>
    <property type="project" value="UniProtKB-UniRule"/>
</dbReference>
<dbReference type="GO" id="GO:0004613">
    <property type="term" value="F:phosphoenolpyruvate carboxykinase (GTP) activity"/>
    <property type="evidence" value="ECO:0007669"/>
    <property type="project" value="UniProtKB-UniRule"/>
</dbReference>
<feature type="binding site" evidence="11">
    <location>
        <begin position="402"/>
        <end position="404"/>
    </location>
    <ligand>
        <name>substrate</name>
    </ligand>
</feature>
<evidence type="ECO:0000256" key="9">
    <source>
        <dbReference type="ARBA" id="ARBA00023211"/>
    </source>
</evidence>
<evidence type="ECO:0000256" key="7">
    <source>
        <dbReference type="ARBA" id="ARBA00022793"/>
    </source>
</evidence>
<dbReference type="InterPro" id="IPR013035">
    <property type="entry name" value="PEP_carboxykinase_C"/>
</dbReference>
<comment type="catalytic activity">
    <reaction evidence="11">
        <text>oxaloacetate + GTP = phosphoenolpyruvate + GDP + CO2</text>
        <dbReference type="Rhea" id="RHEA:10388"/>
        <dbReference type="ChEBI" id="CHEBI:16452"/>
        <dbReference type="ChEBI" id="CHEBI:16526"/>
        <dbReference type="ChEBI" id="CHEBI:37565"/>
        <dbReference type="ChEBI" id="CHEBI:58189"/>
        <dbReference type="ChEBI" id="CHEBI:58702"/>
        <dbReference type="EC" id="4.1.1.32"/>
    </reaction>
</comment>
<keyword evidence="11" id="KW-0963">Cytoplasm</keyword>
<feature type="active site" evidence="11">
    <location>
        <position position="280"/>
    </location>
</feature>
<dbReference type="Proteomes" id="UP000663903">
    <property type="component" value="Chromosome"/>
</dbReference>
<dbReference type="InterPro" id="IPR008210">
    <property type="entry name" value="PEP_carboxykinase_N"/>
</dbReference>
<dbReference type="RefSeq" id="WP_208009436.1">
    <property type="nucleotide sequence ID" value="NZ_CP071796.1"/>
</dbReference>
<proteinExistence type="inferred from homology"/>
<evidence type="ECO:0000259" key="13">
    <source>
        <dbReference type="Pfam" id="PF17297"/>
    </source>
</evidence>
<dbReference type="GO" id="GO:0046327">
    <property type="term" value="P:glycerol biosynthetic process from pyruvate"/>
    <property type="evidence" value="ECO:0007669"/>
    <property type="project" value="TreeGrafter"/>
</dbReference>
<organism evidence="14 15">
    <name type="scientific">Ottowia testudinis</name>
    <dbReference type="NCBI Taxonomy" id="2816950"/>
    <lineage>
        <taxon>Bacteria</taxon>
        <taxon>Pseudomonadati</taxon>
        <taxon>Pseudomonadota</taxon>
        <taxon>Betaproteobacteria</taxon>
        <taxon>Burkholderiales</taxon>
        <taxon>Comamonadaceae</taxon>
        <taxon>Ottowia</taxon>
    </lineage>
</organism>
<dbReference type="Gene3D" id="3.40.449.10">
    <property type="entry name" value="Phosphoenolpyruvate Carboxykinase, domain 1"/>
    <property type="match status" value="1"/>
</dbReference>
<dbReference type="InterPro" id="IPR018091">
    <property type="entry name" value="PEP_carboxykin_GTP_CS"/>
</dbReference>
<evidence type="ECO:0000313" key="15">
    <source>
        <dbReference type="Proteomes" id="UP000663903"/>
    </source>
</evidence>
<comment type="pathway">
    <text evidence="1 11">Carbohydrate biosynthesis; gluconeogenesis.</text>
</comment>
<dbReference type="PROSITE" id="PS00505">
    <property type="entry name" value="PEPCK_GTP"/>
    <property type="match status" value="1"/>
</dbReference>
<dbReference type="Gene3D" id="3.90.228.20">
    <property type="match status" value="1"/>
</dbReference>
<dbReference type="SUPFAM" id="SSF53795">
    <property type="entry name" value="PEP carboxykinase-like"/>
    <property type="match status" value="1"/>
</dbReference>
<dbReference type="HAMAP" id="MF_00452">
    <property type="entry name" value="PEPCK_GTP"/>
    <property type="match status" value="1"/>
</dbReference>
<keyword evidence="10 11" id="KW-0456">Lyase</keyword>
<dbReference type="InterPro" id="IPR035077">
    <property type="entry name" value="PEP_carboxykinase_GTP_C"/>
</dbReference>
<dbReference type="Pfam" id="PF00821">
    <property type="entry name" value="PEPCK_GTP"/>
    <property type="match status" value="1"/>
</dbReference>
<evidence type="ECO:0000256" key="8">
    <source>
        <dbReference type="ARBA" id="ARBA00023134"/>
    </source>
</evidence>
<dbReference type="GO" id="GO:0033993">
    <property type="term" value="P:response to lipid"/>
    <property type="evidence" value="ECO:0007669"/>
    <property type="project" value="TreeGrafter"/>
</dbReference>
<keyword evidence="9 11" id="KW-0464">Manganese</keyword>
<dbReference type="GO" id="GO:0042594">
    <property type="term" value="P:response to starvation"/>
    <property type="evidence" value="ECO:0007669"/>
    <property type="project" value="TreeGrafter"/>
</dbReference>
<comment type="function">
    <text evidence="11">Catalyzes the conversion of oxaloacetate (OAA) to phosphoenolpyruvate (PEP), the rate-limiting step in the metabolic pathway that produces glucose from lactate and other precursors derived from the citric acid cycle.</text>
</comment>
<dbReference type="GO" id="GO:0071333">
    <property type="term" value="P:cellular response to glucose stimulus"/>
    <property type="evidence" value="ECO:0007669"/>
    <property type="project" value="TreeGrafter"/>
</dbReference>
<dbReference type="InterPro" id="IPR035078">
    <property type="entry name" value="PEP_carboxykinase_GTP_N"/>
</dbReference>